<dbReference type="EMBL" id="JEMT01016990">
    <property type="protein sequence ID" value="EXX69067.1"/>
    <property type="molecule type" value="Genomic_DNA"/>
</dbReference>
<dbReference type="HOGENOM" id="CLU_062408_0_0_1"/>
<evidence type="ECO:0008006" key="3">
    <source>
        <dbReference type="Google" id="ProtNLM"/>
    </source>
</evidence>
<comment type="caution">
    <text evidence="1">The sequence shown here is derived from an EMBL/GenBank/DDBJ whole genome shotgun (WGS) entry which is preliminary data.</text>
</comment>
<proteinExistence type="predicted"/>
<evidence type="ECO:0000313" key="1">
    <source>
        <dbReference type="EMBL" id="EXX69067.1"/>
    </source>
</evidence>
<dbReference type="InterPro" id="IPR010751">
    <property type="entry name" value="TrfA"/>
</dbReference>
<name>A0A015JHU5_RHIIW</name>
<reference evidence="1 2" key="1">
    <citation type="submission" date="2014-02" db="EMBL/GenBank/DDBJ databases">
        <title>Single nucleus genome sequencing reveals high similarity among nuclei of an endomycorrhizal fungus.</title>
        <authorList>
            <person name="Lin K."/>
            <person name="Geurts R."/>
            <person name="Zhang Z."/>
            <person name="Limpens E."/>
            <person name="Saunders D.G."/>
            <person name="Mu D."/>
            <person name="Pang E."/>
            <person name="Cao H."/>
            <person name="Cha H."/>
            <person name="Lin T."/>
            <person name="Zhou Q."/>
            <person name="Shang Y."/>
            <person name="Li Y."/>
            <person name="Ivanov S."/>
            <person name="Sharma T."/>
            <person name="Velzen R.V."/>
            <person name="Ruijter N.D."/>
            <person name="Aanen D.K."/>
            <person name="Win J."/>
            <person name="Kamoun S."/>
            <person name="Bisseling T."/>
            <person name="Huang S."/>
        </authorList>
    </citation>
    <scope>NUCLEOTIDE SEQUENCE [LARGE SCALE GENOMIC DNA]</scope>
    <source>
        <strain evidence="2">DAOM197198w</strain>
    </source>
</reference>
<protein>
    <recommendedName>
        <fullName evidence="3">TrfA protein</fullName>
    </recommendedName>
</protein>
<dbReference type="Pfam" id="PF07042">
    <property type="entry name" value="TrfA"/>
    <property type="match status" value="1"/>
</dbReference>
<evidence type="ECO:0000313" key="2">
    <source>
        <dbReference type="Proteomes" id="UP000022910"/>
    </source>
</evidence>
<dbReference type="AlphaFoldDB" id="A0A015JHU5"/>
<keyword evidence="2" id="KW-1185">Reference proteome</keyword>
<dbReference type="Proteomes" id="UP000022910">
    <property type="component" value="Unassembled WGS sequence"/>
</dbReference>
<gene>
    <name evidence="1" type="ORF">RirG_099310</name>
</gene>
<accession>A0A015JHU5</accession>
<sequence>MTKKPTVEEKLAAAKARGKKAVAKKVEPAQQLMLPMWPEEIRGVPNAVLRGALFTVSKERAMHKQLTPVAAVDGIEIRVQNARLNQQDLDLFEMLLHLQREQPLGNEVEFTAHSMLKALRRPTGGSAHERLTNDLARLMGSIVEIKWIKERKAFLGALVESAFRDDETGRYVLRFNSDTMKLYGQGHTWIDWKERQSLGQNNLAKWLHGFYAGHALPYSYKVETLRELCGSIAVLREFRRVLKRALDELVNINAIASWEIDSGNLVHVRKTPTQSQRKHLARAKVIHKKG</sequence>
<organism evidence="1 2">
    <name type="scientific">Rhizophagus irregularis (strain DAOM 197198w)</name>
    <name type="common">Glomus intraradices</name>
    <dbReference type="NCBI Taxonomy" id="1432141"/>
    <lineage>
        <taxon>Eukaryota</taxon>
        <taxon>Fungi</taxon>
        <taxon>Fungi incertae sedis</taxon>
        <taxon>Mucoromycota</taxon>
        <taxon>Glomeromycotina</taxon>
        <taxon>Glomeromycetes</taxon>
        <taxon>Glomerales</taxon>
        <taxon>Glomeraceae</taxon>
        <taxon>Rhizophagus</taxon>
    </lineage>
</organism>